<dbReference type="InParanoid" id="A0A067MMP3"/>
<gene>
    <name evidence="2" type="ORF">BOTBODRAFT_30437</name>
</gene>
<dbReference type="OrthoDB" id="449382at2759"/>
<evidence type="ECO:0000259" key="1">
    <source>
        <dbReference type="PROSITE" id="PS50056"/>
    </source>
</evidence>
<evidence type="ECO:0000313" key="2">
    <source>
        <dbReference type="EMBL" id="KDQ17048.1"/>
    </source>
</evidence>
<dbReference type="GO" id="GO:0004721">
    <property type="term" value="F:phosphoprotein phosphatase activity"/>
    <property type="evidence" value="ECO:0007669"/>
    <property type="project" value="InterPro"/>
</dbReference>
<evidence type="ECO:0000313" key="3">
    <source>
        <dbReference type="Proteomes" id="UP000027195"/>
    </source>
</evidence>
<organism evidence="2 3">
    <name type="scientific">Botryobasidium botryosum (strain FD-172 SS1)</name>
    <dbReference type="NCBI Taxonomy" id="930990"/>
    <lineage>
        <taxon>Eukaryota</taxon>
        <taxon>Fungi</taxon>
        <taxon>Dikarya</taxon>
        <taxon>Basidiomycota</taxon>
        <taxon>Agaricomycotina</taxon>
        <taxon>Agaricomycetes</taxon>
        <taxon>Cantharellales</taxon>
        <taxon>Botryobasidiaceae</taxon>
        <taxon>Botryobasidium</taxon>
    </lineage>
</organism>
<dbReference type="PANTHER" id="PTHR31126">
    <property type="entry name" value="TYROSINE-PROTEIN PHOSPHATASE"/>
    <property type="match status" value="1"/>
</dbReference>
<dbReference type="InterPro" id="IPR000387">
    <property type="entry name" value="Tyr_Pase_dom"/>
</dbReference>
<dbReference type="Proteomes" id="UP000027195">
    <property type="component" value="Unassembled WGS sequence"/>
</dbReference>
<reference evidence="3" key="1">
    <citation type="journal article" date="2014" name="Proc. Natl. Acad. Sci. U.S.A.">
        <title>Extensive sampling of basidiomycete genomes demonstrates inadequacy of the white-rot/brown-rot paradigm for wood decay fungi.</title>
        <authorList>
            <person name="Riley R."/>
            <person name="Salamov A.A."/>
            <person name="Brown D.W."/>
            <person name="Nagy L.G."/>
            <person name="Floudas D."/>
            <person name="Held B.W."/>
            <person name="Levasseur A."/>
            <person name="Lombard V."/>
            <person name="Morin E."/>
            <person name="Otillar R."/>
            <person name="Lindquist E.A."/>
            <person name="Sun H."/>
            <person name="LaButti K.M."/>
            <person name="Schmutz J."/>
            <person name="Jabbour D."/>
            <person name="Luo H."/>
            <person name="Baker S.E."/>
            <person name="Pisabarro A.G."/>
            <person name="Walton J.D."/>
            <person name="Blanchette R.A."/>
            <person name="Henrissat B."/>
            <person name="Martin F."/>
            <person name="Cullen D."/>
            <person name="Hibbett D.S."/>
            <person name="Grigoriev I.V."/>
        </authorList>
    </citation>
    <scope>NUCLEOTIDE SEQUENCE [LARGE SCALE GENOMIC DNA]</scope>
    <source>
        <strain evidence="3">FD-172 SS1</strain>
    </source>
</reference>
<dbReference type="AlphaFoldDB" id="A0A067MMP3"/>
<accession>A0A067MMP3</accession>
<proteinExistence type="predicted"/>
<dbReference type="PROSITE" id="PS50056">
    <property type="entry name" value="TYR_PHOSPHATASE_2"/>
    <property type="match status" value="1"/>
</dbReference>
<dbReference type="EMBL" id="KL198025">
    <property type="protein sequence ID" value="KDQ17048.1"/>
    <property type="molecule type" value="Genomic_DNA"/>
</dbReference>
<feature type="domain" description="Tyrosine specific protein phosphatases" evidence="1">
    <location>
        <begin position="152"/>
        <end position="214"/>
    </location>
</feature>
<dbReference type="InterPro" id="IPR029021">
    <property type="entry name" value="Prot-tyrosine_phosphatase-like"/>
</dbReference>
<name>A0A067MMP3_BOTB1</name>
<dbReference type="Gene3D" id="3.90.190.10">
    <property type="entry name" value="Protein tyrosine phosphatase superfamily"/>
    <property type="match status" value="1"/>
</dbReference>
<dbReference type="STRING" id="930990.A0A067MMP3"/>
<keyword evidence="3" id="KW-1185">Reference proteome</keyword>
<dbReference type="Pfam" id="PF13350">
    <property type="entry name" value="Y_phosphatase3"/>
    <property type="match status" value="1"/>
</dbReference>
<dbReference type="PANTHER" id="PTHR31126:SF1">
    <property type="entry name" value="TYROSINE SPECIFIC PROTEIN PHOSPHATASES DOMAIN-CONTAINING PROTEIN"/>
    <property type="match status" value="1"/>
</dbReference>
<protein>
    <recommendedName>
        <fullName evidence="1">Tyrosine specific protein phosphatases domain-containing protein</fullName>
    </recommendedName>
</protein>
<sequence length="283" mass="31215">MSSMIDFYFPPVDPEQVLLQLSTHPFVSIEGVFNVRDLGGYPSTTHPDHITKSSRVFRAGEISRITDAGKAQLRALGITKIFDLRSDAEIKKFGTTLPSIDGVEIVPVPVYKVMDYSEQAMKQMYEEFADGTPKGFLTSYLDILVTGVEPIEAILKHIRDRPNEGCLFYCTAGKDRTGAISALILLLAGVADDDIAKDYALSRVGLEPAREMFMSRFPALGENSAVGALNSYSARAETMLAVLEMMREKFGSIENFLKIYTSLTDDDLAAVRANLLVVEPKEI</sequence>
<dbReference type="SUPFAM" id="SSF52799">
    <property type="entry name" value="(Phosphotyrosine protein) phosphatases II"/>
    <property type="match status" value="1"/>
</dbReference>
<dbReference type="InterPro" id="IPR026893">
    <property type="entry name" value="Tyr/Ser_Pase_IphP-type"/>
</dbReference>
<dbReference type="HOGENOM" id="CLU_057546_1_3_1"/>